<keyword evidence="3" id="KW-0812">Transmembrane</keyword>
<feature type="transmembrane region" description="Helical" evidence="3">
    <location>
        <begin position="105"/>
        <end position="124"/>
    </location>
</feature>
<dbReference type="CDD" id="cd06174">
    <property type="entry name" value="MFS"/>
    <property type="match status" value="1"/>
</dbReference>
<sequence>MGTASTRKSLKDHIQQRSFNVPWIRKKIADIFRAVFIPLIILAFLSMIYGVLDSVLRNIPSLKVEIKNSLTFAKEFFKKLIALVPMFTAISVATTFSANRTLGALTAFIGWIMFIGIQSAFLNYDTATNTFSFAFIKQLTSIKGVDAITKLSFNGIGKNIIFVNSNMIIGFLIGYLVALLLSKLSKKIHRLTTTTFLIMIIALTVASLIGILHSLIISGLVFAMEKNVNQVISGGILESKKVNNLLVALIGGLTTPLNLNDFTNEIYKSASVVPYFKLLLSLFILPAIAIALMLVAQKGSKRAAITIYVTFIAISVCLGQYQPLLLSIFFISPMVLYGLFSVVLSALGTWVCAITMGNAITATQIGNGDAFDFVNKIAVPFFKKQTGFDKAWLLLLIGAASFGIVLILTIIYVIFGKVSSLGRGAANSDILSYEYIVENNYVVFPKYKNNKNIKSFIKNQVADDILSQLYIADSTTSNSHEVINELEDLIKKEKYTKKIDFHTKKDEGDDEMLFDNNDELLEPDDAFSDNTDEVLFDASPLQDDELLEPDDAFSDNTDEVLFDASPLQDDELLNTELSGDPLNNDTLDLGDPTNDFNITNDFNEPISDDSFELNDNFNLEPETNFDPSLVSPFEETTEAPIADVDTELNMLDASLANDKKAEVVAKEKPIENKDEGIKLTWHPYEAPQNSDVSNIDLNNVDMQDNSENDERIKTLEEQINILKDQLANKQEQPIIVNNTTNNDELAKTLETQINALRAELLAKQQQPATNNNDQEVRSLQQEIANLRAELLHKQQPTVITNNTNNDELAKTLEAQINALRDDLANKNNKSETITIEKQVVDPATQERISSLEKQNRELANAINELIRLQKEAKPTTHDSIYNTAEIRRRVYDNTYNQNSQDDLLQDTRSWDKNYLDWRLHDVRLESNSRINSLEKQNNELFSLVREMMQQKPNIDYRGFYGAFPVVNPYYPTPMPTAEFINPLYRNVREDIPYKNEEKITRSNETKLEQDDFVETNPNNQIVVEKYNDEQLRNDMTSEFQLTNNRIQELKSETFDKVSQIEKQNQELANMVQSLIETSKATQEEPIVVEKYNDEQLRSDMTSEFQLTNNRIQELKSETFDKVSQIEKQNQELANMVQSLIETSKATQEEPIVVEKYNDEQLRNDMTSEFQLTNNRIQELKSETFDKVSQIEKQNQELTSMVKELLNNPKVTSEDQIVVEKYNDEKLRSDMTSEFNATNKRINELLERTAVVELQNKELTNLLKQMLENKDHFVTTIKEKEVNNNKEVELNKKEDVKQNDEQEAISEQLTSEGFETIGLDGVDINEELSTNSDELLMDEPSQVEEVKEEVIAKPASENIVTSESHEKSSSSIEHTEDNSITNKETLVDSSLDSGDDLNFDPSGLNLDIDETATLDSSDSLNSLDNNEDIEFDFNNLDLDVDETSTLDSIPSDDLSGEDQFISDIDNSENLLDSSDDLNFDPSGLDLDIDETSTIESSSLSDDDLLLGDEPLESLEEDLSNPDDNFDIPLDDTFELSDEKGDDVNFNDGSLDLNNDKANLSDSNDPLLLDDADIALDNKELNDINFGEELETSSNEESKTPIEELNNLEKLDNGLESENNETNVEYLPDEFNTLEEKNASSKNQSTEIINNEESINVEQNFESSMQDLANNNIENSEESSTEEVETDNLDDTSSISQEFNTFDKEEINTEELDYSDDIVNEDTTAENEYKNLFSNLSFDENPNKQIEWDNVEFNNEEQNDTNIENIPDMDSMLERKLKKPKAFSFASKIKHFMILSPLLGDIVARTKDSVTILSKSGKLIMPNDANVEYVSPERDKYILNLYGVKFELLMNANFSKKHKQHLHNRIYANQGKQLYKGDFFIDGNKKFYSEIGEQMLLKFTVLPGDYDFRPVKLTSTKINKWDALFDINLNKTYDIKERVGHEVSEENNN</sequence>
<dbReference type="OrthoDB" id="401461at2"/>
<proteinExistence type="predicted"/>
<dbReference type="KEGG" id="mob:NCTC10112_00425"/>
<feature type="coiled-coil region" evidence="1">
    <location>
        <begin position="1032"/>
        <end position="1207"/>
    </location>
</feature>
<name>A0A448ZX35_METOS</name>
<feature type="coiled-coil region" evidence="1">
    <location>
        <begin position="705"/>
        <end position="871"/>
    </location>
</feature>
<evidence type="ECO:0000256" key="3">
    <source>
        <dbReference type="SAM" id="Phobius"/>
    </source>
</evidence>
<keyword evidence="3" id="KW-0472">Membrane</keyword>
<dbReference type="Proteomes" id="UP000290482">
    <property type="component" value="Chromosome"/>
</dbReference>
<evidence type="ECO:0000256" key="1">
    <source>
        <dbReference type="SAM" id="Coils"/>
    </source>
</evidence>
<keyword evidence="1" id="KW-0175">Coiled coil</keyword>
<feature type="transmembrane region" description="Helical" evidence="3">
    <location>
        <begin position="391"/>
        <end position="415"/>
    </location>
</feature>
<feature type="transmembrane region" description="Helical" evidence="3">
    <location>
        <begin position="275"/>
        <end position="296"/>
    </location>
</feature>
<dbReference type="EMBL" id="LR214940">
    <property type="protein sequence ID" value="VEU55810.1"/>
    <property type="molecule type" value="Genomic_DNA"/>
</dbReference>
<feature type="transmembrane region" description="Helical" evidence="3">
    <location>
        <begin position="80"/>
        <end position="98"/>
    </location>
</feature>
<feature type="transmembrane region" description="Helical" evidence="3">
    <location>
        <begin position="328"/>
        <end position="353"/>
    </location>
</feature>
<feature type="region of interest" description="Disordered" evidence="2">
    <location>
        <begin position="1350"/>
        <end position="1380"/>
    </location>
</feature>
<evidence type="ECO:0000313" key="5">
    <source>
        <dbReference type="Proteomes" id="UP000290482"/>
    </source>
</evidence>
<accession>A0A448ZX35</accession>
<feature type="transmembrane region" description="Helical" evidence="3">
    <location>
        <begin position="160"/>
        <end position="182"/>
    </location>
</feature>
<dbReference type="RefSeq" id="WP_129619151.1">
    <property type="nucleotide sequence ID" value="NZ_LR214940.1"/>
</dbReference>
<keyword evidence="5" id="KW-1185">Reference proteome</keyword>
<reference evidence="4 5" key="1">
    <citation type="submission" date="2019-01" db="EMBL/GenBank/DDBJ databases">
        <authorList>
            <consortium name="Pathogen Informatics"/>
        </authorList>
    </citation>
    <scope>NUCLEOTIDE SEQUENCE [LARGE SCALE GENOMIC DNA]</scope>
    <source>
        <strain evidence="4 5">NCTC10112</strain>
    </source>
</reference>
<keyword evidence="3" id="KW-1133">Transmembrane helix</keyword>
<feature type="transmembrane region" description="Helical" evidence="3">
    <location>
        <begin position="31"/>
        <end position="52"/>
    </location>
</feature>
<evidence type="ECO:0000313" key="4">
    <source>
        <dbReference type="EMBL" id="VEU55810.1"/>
    </source>
</evidence>
<feature type="compositionally biased region" description="Basic and acidic residues" evidence="2">
    <location>
        <begin position="1362"/>
        <end position="1376"/>
    </location>
</feature>
<organism evidence="4 5">
    <name type="scientific">Metamycoplasma orale</name>
    <name type="common">Mycoplasma orale</name>
    <dbReference type="NCBI Taxonomy" id="2121"/>
    <lineage>
        <taxon>Bacteria</taxon>
        <taxon>Bacillati</taxon>
        <taxon>Mycoplasmatota</taxon>
        <taxon>Mycoplasmoidales</taxon>
        <taxon>Metamycoplasmataceae</taxon>
        <taxon>Metamycoplasma</taxon>
    </lineage>
</organism>
<feature type="transmembrane region" description="Helical" evidence="3">
    <location>
        <begin position="303"/>
        <end position="322"/>
    </location>
</feature>
<evidence type="ECO:0000256" key="2">
    <source>
        <dbReference type="SAM" id="MobiDB-lite"/>
    </source>
</evidence>
<gene>
    <name evidence="4" type="ORF">NCTC10112_00425</name>
</gene>
<protein>
    <submittedName>
        <fullName evidence="4">Uncharacterized protein</fullName>
    </submittedName>
</protein>
<feature type="transmembrane region" description="Helical" evidence="3">
    <location>
        <begin position="194"/>
        <end position="223"/>
    </location>
</feature>